<sequence length="78" mass="8347">MLTLYRGNSDAAPLDIANALRSAAVHAEAIGDNETARAFWIQARERYAALDALFEQLTGSLGNPGVAEADARLAALRY</sequence>
<evidence type="ECO:0000313" key="1">
    <source>
        <dbReference type="EMBL" id="MEN2793091.1"/>
    </source>
</evidence>
<accession>A0ABU9YBA4</accession>
<name>A0ABU9YBA4_9SPHN</name>
<dbReference type="RefSeq" id="WP_343890185.1">
    <property type="nucleotide sequence ID" value="NZ_BAAAEH010000030.1"/>
</dbReference>
<comment type="caution">
    <text evidence="1">The sequence shown here is derived from an EMBL/GenBank/DDBJ whole genome shotgun (WGS) entry which is preliminary data.</text>
</comment>
<organism evidence="1 2">
    <name type="scientific">Sphingomonas oligophenolica</name>
    <dbReference type="NCBI Taxonomy" id="301154"/>
    <lineage>
        <taxon>Bacteria</taxon>
        <taxon>Pseudomonadati</taxon>
        <taxon>Pseudomonadota</taxon>
        <taxon>Alphaproteobacteria</taxon>
        <taxon>Sphingomonadales</taxon>
        <taxon>Sphingomonadaceae</taxon>
        <taxon>Sphingomonas</taxon>
    </lineage>
</organism>
<reference evidence="1 2" key="1">
    <citation type="submission" date="2024-05" db="EMBL/GenBank/DDBJ databases">
        <authorList>
            <person name="Liu Q."/>
            <person name="Xin Y.-H."/>
        </authorList>
    </citation>
    <scope>NUCLEOTIDE SEQUENCE [LARGE SCALE GENOMIC DNA]</scope>
    <source>
        <strain evidence="1 2">CGMCC 1.10181</strain>
    </source>
</reference>
<dbReference type="Proteomes" id="UP001419910">
    <property type="component" value="Unassembled WGS sequence"/>
</dbReference>
<dbReference type="EMBL" id="JBDIME010000038">
    <property type="protein sequence ID" value="MEN2793091.1"/>
    <property type="molecule type" value="Genomic_DNA"/>
</dbReference>
<evidence type="ECO:0000313" key="2">
    <source>
        <dbReference type="Proteomes" id="UP001419910"/>
    </source>
</evidence>
<gene>
    <name evidence="1" type="ORF">ABC974_25930</name>
</gene>
<keyword evidence="2" id="KW-1185">Reference proteome</keyword>
<proteinExistence type="predicted"/>
<protein>
    <submittedName>
        <fullName evidence="1">Uncharacterized protein</fullName>
    </submittedName>
</protein>